<evidence type="ECO:0008006" key="4">
    <source>
        <dbReference type="Google" id="ProtNLM"/>
    </source>
</evidence>
<sequence>MIAHHQDETFRQYAQSNQAHAEAIEQDQQVLTDKLNQMLTAKPMLSLATAVGMGMVIGWLFKRKEW</sequence>
<organism evidence="2 3">
    <name type="scientific">Novipirellula aureliae</name>
    <dbReference type="NCBI Taxonomy" id="2527966"/>
    <lineage>
        <taxon>Bacteria</taxon>
        <taxon>Pseudomonadati</taxon>
        <taxon>Planctomycetota</taxon>
        <taxon>Planctomycetia</taxon>
        <taxon>Pirellulales</taxon>
        <taxon>Pirellulaceae</taxon>
        <taxon>Novipirellula</taxon>
    </lineage>
</organism>
<dbReference type="OrthoDB" id="285876at2"/>
<evidence type="ECO:0000313" key="2">
    <source>
        <dbReference type="EMBL" id="TWU35323.1"/>
    </source>
</evidence>
<dbReference type="EMBL" id="SJPY01000010">
    <property type="protein sequence ID" value="TWU35323.1"/>
    <property type="molecule type" value="Genomic_DNA"/>
</dbReference>
<proteinExistence type="predicted"/>
<evidence type="ECO:0000256" key="1">
    <source>
        <dbReference type="SAM" id="Phobius"/>
    </source>
</evidence>
<gene>
    <name evidence="2" type="ORF">Q31b_54190</name>
</gene>
<keyword evidence="1" id="KW-1133">Transmembrane helix</keyword>
<keyword evidence="1" id="KW-0812">Transmembrane</keyword>
<evidence type="ECO:0000313" key="3">
    <source>
        <dbReference type="Proteomes" id="UP000315471"/>
    </source>
</evidence>
<dbReference type="Proteomes" id="UP000315471">
    <property type="component" value="Unassembled WGS sequence"/>
</dbReference>
<accession>A0A5C6DDK4</accession>
<keyword evidence="3" id="KW-1185">Reference proteome</keyword>
<feature type="transmembrane region" description="Helical" evidence="1">
    <location>
        <begin position="44"/>
        <end position="61"/>
    </location>
</feature>
<protein>
    <recommendedName>
        <fullName evidence="4">DUF883 domain-containing protein</fullName>
    </recommendedName>
</protein>
<name>A0A5C6DDK4_9BACT</name>
<comment type="caution">
    <text evidence="2">The sequence shown here is derived from an EMBL/GenBank/DDBJ whole genome shotgun (WGS) entry which is preliminary data.</text>
</comment>
<dbReference type="AlphaFoldDB" id="A0A5C6DDK4"/>
<dbReference type="RefSeq" id="WP_146602499.1">
    <property type="nucleotide sequence ID" value="NZ_SJPY01000010.1"/>
</dbReference>
<keyword evidence="1" id="KW-0472">Membrane</keyword>
<reference evidence="2 3" key="1">
    <citation type="submission" date="2019-02" db="EMBL/GenBank/DDBJ databases">
        <title>Deep-cultivation of Planctomycetes and their phenomic and genomic characterization uncovers novel biology.</title>
        <authorList>
            <person name="Wiegand S."/>
            <person name="Jogler M."/>
            <person name="Boedeker C."/>
            <person name="Pinto D."/>
            <person name="Vollmers J."/>
            <person name="Rivas-Marin E."/>
            <person name="Kohn T."/>
            <person name="Peeters S.H."/>
            <person name="Heuer A."/>
            <person name="Rast P."/>
            <person name="Oberbeckmann S."/>
            <person name="Bunk B."/>
            <person name="Jeske O."/>
            <person name="Meyerdierks A."/>
            <person name="Storesund J.E."/>
            <person name="Kallscheuer N."/>
            <person name="Luecker S."/>
            <person name="Lage O.M."/>
            <person name="Pohl T."/>
            <person name="Merkel B.J."/>
            <person name="Hornburger P."/>
            <person name="Mueller R.-W."/>
            <person name="Bruemmer F."/>
            <person name="Labrenz M."/>
            <person name="Spormann A.M."/>
            <person name="Op Den Camp H."/>
            <person name="Overmann J."/>
            <person name="Amann R."/>
            <person name="Jetten M.S.M."/>
            <person name="Mascher T."/>
            <person name="Medema M.H."/>
            <person name="Devos D.P."/>
            <person name="Kaster A.-K."/>
            <person name="Ovreas L."/>
            <person name="Rohde M."/>
            <person name="Galperin M.Y."/>
            <person name="Jogler C."/>
        </authorList>
    </citation>
    <scope>NUCLEOTIDE SEQUENCE [LARGE SCALE GENOMIC DNA]</scope>
    <source>
        <strain evidence="2 3">Q31b</strain>
    </source>
</reference>